<dbReference type="AlphaFoldDB" id="W1DMF7"/>
<name>W1DMF7_KLEPN</name>
<evidence type="ECO:0000313" key="1">
    <source>
        <dbReference type="EMBL" id="CDL09915.1"/>
    </source>
</evidence>
<protein>
    <submittedName>
        <fullName evidence="1">Uncharacterized protein</fullName>
    </submittedName>
</protein>
<accession>W1DMF7</accession>
<proteinExistence type="predicted"/>
<organism evidence="1 2">
    <name type="scientific">Klebsiella pneumoniae IS43</name>
    <dbReference type="NCBI Taxonomy" id="1432552"/>
    <lineage>
        <taxon>Bacteria</taxon>
        <taxon>Pseudomonadati</taxon>
        <taxon>Pseudomonadota</taxon>
        <taxon>Gammaproteobacteria</taxon>
        <taxon>Enterobacterales</taxon>
        <taxon>Enterobacteriaceae</taxon>
        <taxon>Klebsiella/Raoultella group</taxon>
        <taxon>Klebsiella</taxon>
        <taxon>Klebsiella pneumoniae complex</taxon>
    </lineage>
</organism>
<reference evidence="1" key="1">
    <citation type="submission" date="2013-10" db="EMBL/GenBank/DDBJ databases">
        <title>Antibiotic resistance diversity of beta-lactamase producers in the General Hospital Vienna.</title>
        <authorList>
            <person name="Barisic I."/>
            <person name="Mitteregger D."/>
            <person name="Hirschl A.M."/>
            <person name="Noehammer C."/>
            <person name="Wiesinger-Mayr H."/>
        </authorList>
    </citation>
    <scope>NUCLEOTIDE SEQUENCE [LARGE SCALE GENOMIC DNA]</scope>
    <source>
        <strain evidence="1">IS43</strain>
    </source>
</reference>
<keyword evidence="2" id="KW-1185">Reference proteome</keyword>
<evidence type="ECO:0000313" key="2">
    <source>
        <dbReference type="Proteomes" id="UP000019183"/>
    </source>
</evidence>
<dbReference type="EMBL" id="CBWK010000412">
    <property type="protein sequence ID" value="CDL09915.1"/>
    <property type="molecule type" value="Genomic_DNA"/>
</dbReference>
<dbReference type="Proteomes" id="UP000019183">
    <property type="component" value="Unassembled WGS sequence"/>
</dbReference>
<comment type="caution">
    <text evidence="1">The sequence shown here is derived from an EMBL/GenBank/DDBJ whole genome shotgun (WGS) entry which is preliminary data.</text>
</comment>
<sequence length="54" mass="6197">MFADPELLNKLLKIACAISIYIKCRTKNKQWQYVPCQPVIKKGRGSGPLFRSED</sequence>